<dbReference type="AlphaFoldDB" id="A0A9W4UIN1"/>
<evidence type="ECO:0000313" key="1">
    <source>
        <dbReference type="EMBL" id="CAI6336029.1"/>
    </source>
</evidence>
<name>A0A9W4UIN1_9PLEO</name>
<protein>
    <submittedName>
        <fullName evidence="1">Uncharacterized protein</fullName>
    </submittedName>
</protein>
<keyword evidence="2" id="KW-1185">Reference proteome</keyword>
<evidence type="ECO:0000313" key="2">
    <source>
        <dbReference type="Proteomes" id="UP001152607"/>
    </source>
</evidence>
<organism evidence="1 2">
    <name type="scientific">Periconia digitata</name>
    <dbReference type="NCBI Taxonomy" id="1303443"/>
    <lineage>
        <taxon>Eukaryota</taxon>
        <taxon>Fungi</taxon>
        <taxon>Dikarya</taxon>
        <taxon>Ascomycota</taxon>
        <taxon>Pezizomycotina</taxon>
        <taxon>Dothideomycetes</taxon>
        <taxon>Pleosporomycetidae</taxon>
        <taxon>Pleosporales</taxon>
        <taxon>Massarineae</taxon>
        <taxon>Periconiaceae</taxon>
        <taxon>Periconia</taxon>
    </lineage>
</organism>
<sequence length="132" mass="14750">MVKPLCFPPNVFEPILLIAMPSRLQVHLATNLQCITSQLVTGYIIASPNGAGYKFSYLRLDYCSGNTHFDIASVRSGSTILLGHADSSRFCILEFPHHNNEIQSIDTRASPSPRMHACGDKMRKLFTYHILL</sequence>
<comment type="caution">
    <text evidence="1">The sequence shown here is derived from an EMBL/GenBank/DDBJ whole genome shotgun (WGS) entry which is preliminary data.</text>
</comment>
<accession>A0A9W4UIN1</accession>
<dbReference type="Proteomes" id="UP001152607">
    <property type="component" value="Unassembled WGS sequence"/>
</dbReference>
<gene>
    <name evidence="1" type="ORF">PDIGIT_LOCUS9119</name>
</gene>
<reference evidence="1" key="1">
    <citation type="submission" date="2023-01" db="EMBL/GenBank/DDBJ databases">
        <authorList>
            <person name="Van Ghelder C."/>
            <person name="Rancurel C."/>
        </authorList>
    </citation>
    <scope>NUCLEOTIDE SEQUENCE</scope>
    <source>
        <strain evidence="1">CNCM I-4278</strain>
    </source>
</reference>
<proteinExistence type="predicted"/>
<dbReference type="EMBL" id="CAOQHR010000006">
    <property type="protein sequence ID" value="CAI6336029.1"/>
    <property type="molecule type" value="Genomic_DNA"/>
</dbReference>